<dbReference type="NCBIfam" id="TIGR01988">
    <property type="entry name" value="Ubi-OHases"/>
    <property type="match status" value="1"/>
</dbReference>
<keyword evidence="6" id="KW-0560">Oxidoreductase</keyword>
<dbReference type="InterPro" id="IPR010971">
    <property type="entry name" value="UbiH/COQ6"/>
</dbReference>
<organism evidence="10 11">
    <name type="scientific">Rheinheimera pacifica</name>
    <dbReference type="NCBI Taxonomy" id="173990"/>
    <lineage>
        <taxon>Bacteria</taxon>
        <taxon>Pseudomonadati</taxon>
        <taxon>Pseudomonadota</taxon>
        <taxon>Gammaproteobacteria</taxon>
        <taxon>Chromatiales</taxon>
        <taxon>Chromatiaceae</taxon>
        <taxon>Rheinheimera</taxon>
    </lineage>
</organism>
<dbReference type="UniPathway" id="UPA00232"/>
<gene>
    <name evidence="10" type="ORF">SAMN05660691_01455</name>
</gene>
<dbReference type="GO" id="GO:0110142">
    <property type="term" value="C:ubiquinone biosynthesis complex"/>
    <property type="evidence" value="ECO:0007669"/>
    <property type="project" value="UniProtKB-ARBA"/>
</dbReference>
<dbReference type="Pfam" id="PF01494">
    <property type="entry name" value="FAD_binding_3"/>
    <property type="match status" value="1"/>
</dbReference>
<keyword evidence="5" id="KW-0274">FAD</keyword>
<comment type="similarity">
    <text evidence="3">Belongs to the UbiH/COQ6 family.</text>
</comment>
<proteinExistence type="inferred from homology"/>
<dbReference type="PANTHER" id="PTHR43876">
    <property type="entry name" value="UBIQUINONE BIOSYNTHESIS MONOOXYGENASE COQ6, MITOCHONDRIAL"/>
    <property type="match status" value="1"/>
</dbReference>
<dbReference type="GO" id="GO:0019168">
    <property type="term" value="F:2-polyprenylphenol 6-hydroxylase activity"/>
    <property type="evidence" value="ECO:0007669"/>
    <property type="project" value="TreeGrafter"/>
</dbReference>
<dbReference type="STRING" id="173990.SAMN05660691_01455"/>
<dbReference type="Proteomes" id="UP000199371">
    <property type="component" value="Unassembled WGS sequence"/>
</dbReference>
<comment type="pathway">
    <text evidence="2">Cofactor biosynthesis; ubiquinone biosynthesis.</text>
</comment>
<dbReference type="PROSITE" id="PS01304">
    <property type="entry name" value="UBIH"/>
    <property type="match status" value="1"/>
</dbReference>
<evidence type="ECO:0000256" key="4">
    <source>
        <dbReference type="ARBA" id="ARBA00022630"/>
    </source>
</evidence>
<evidence type="ECO:0000256" key="8">
    <source>
        <dbReference type="ARBA" id="ARBA00065734"/>
    </source>
</evidence>
<keyword evidence="7" id="KW-0503">Monooxygenase</keyword>
<dbReference type="SUPFAM" id="SSF51905">
    <property type="entry name" value="FAD/NAD(P)-binding domain"/>
    <property type="match status" value="1"/>
</dbReference>
<protein>
    <submittedName>
        <fullName evidence="10">2-octaprenylphenol hydroxylase</fullName>
    </submittedName>
</protein>
<dbReference type="FunFam" id="3.50.50.60:FF:000021">
    <property type="entry name" value="Ubiquinone biosynthesis monooxygenase COQ6"/>
    <property type="match status" value="1"/>
</dbReference>
<dbReference type="PANTHER" id="PTHR43876:SF7">
    <property type="entry name" value="UBIQUINONE BIOSYNTHESIS MONOOXYGENASE COQ6, MITOCHONDRIAL"/>
    <property type="match status" value="1"/>
</dbReference>
<evidence type="ECO:0000256" key="2">
    <source>
        <dbReference type="ARBA" id="ARBA00004749"/>
    </source>
</evidence>
<feature type="domain" description="FAD-binding" evidence="9">
    <location>
        <begin position="4"/>
        <end position="344"/>
    </location>
</feature>
<evidence type="ECO:0000256" key="5">
    <source>
        <dbReference type="ARBA" id="ARBA00022827"/>
    </source>
</evidence>
<keyword evidence="4" id="KW-0285">Flavoprotein</keyword>
<comment type="cofactor">
    <cofactor evidence="1">
        <name>FAD</name>
        <dbReference type="ChEBI" id="CHEBI:57692"/>
    </cofactor>
</comment>
<dbReference type="InterPro" id="IPR036188">
    <property type="entry name" value="FAD/NAD-bd_sf"/>
</dbReference>
<evidence type="ECO:0000259" key="9">
    <source>
        <dbReference type="Pfam" id="PF01494"/>
    </source>
</evidence>
<evidence type="ECO:0000313" key="10">
    <source>
        <dbReference type="EMBL" id="SEH79245.1"/>
    </source>
</evidence>
<dbReference type="OrthoDB" id="9769565at2"/>
<comment type="subunit">
    <text evidence="8">Component of the Ubi complex metabolon, which regroups five ubiquinone biosynthesis proteins (UbiE, UbiF, UbiG, UbiH and UbiI) and two accessory factors (UbiK and the lipid-binding protein UbiJ).</text>
</comment>
<sequence>MQNVDVTIVGAGSAGLTLALLLAPLGLSIVVLEQGGAPHSSNINHQRVSALNLASMRVLSHIGAWPAIAATAQSYNRMQVWDADSFARIEFDAKAERLSELGWICDNEQVRVALYQQLQQHSNVRLEFNCTINSLAQSERDVLININQQQLLLSRLLVGADGVNSMVRTTMQLPLTHWDYEQQAIVATIDTTQPHQNTARQVFLPTGPLALLPLPDPQQCSIVWSCNPERAAQLLAMPAQQFNQALTAASNSVLGVLQLHNDPKAFGLKMRYASSWLRGRVVLVADAAHSIHPLAGQGMNLGLMDVAALAELISEYVNDNKDFTDNRLLRRYERWRKAEAQTLITAMEAFKRGFSNSQPLLKLVRAVGMSGINQLPWLKGQIIAAALGNSGDLPKLAQPQEKTARSA</sequence>
<evidence type="ECO:0000256" key="3">
    <source>
        <dbReference type="ARBA" id="ARBA00005349"/>
    </source>
</evidence>
<evidence type="ECO:0000256" key="1">
    <source>
        <dbReference type="ARBA" id="ARBA00001974"/>
    </source>
</evidence>
<dbReference type="InterPro" id="IPR002938">
    <property type="entry name" value="FAD-bd"/>
</dbReference>
<accession>A0A1H6KTN6</accession>
<dbReference type="GO" id="GO:0071949">
    <property type="term" value="F:FAD binding"/>
    <property type="evidence" value="ECO:0007669"/>
    <property type="project" value="InterPro"/>
</dbReference>
<dbReference type="InterPro" id="IPR018168">
    <property type="entry name" value="Ubi_Hdrlase_CS"/>
</dbReference>
<dbReference type="Gene3D" id="3.50.50.60">
    <property type="entry name" value="FAD/NAD(P)-binding domain"/>
    <property type="match status" value="2"/>
</dbReference>
<dbReference type="PRINTS" id="PR00420">
    <property type="entry name" value="RNGMNOXGNASE"/>
</dbReference>
<evidence type="ECO:0000256" key="6">
    <source>
        <dbReference type="ARBA" id="ARBA00023002"/>
    </source>
</evidence>
<reference evidence="11" key="1">
    <citation type="submission" date="2016-10" db="EMBL/GenBank/DDBJ databases">
        <authorList>
            <person name="Varghese N."/>
            <person name="Submissions S."/>
        </authorList>
    </citation>
    <scope>NUCLEOTIDE SEQUENCE [LARGE SCALE GENOMIC DNA]</scope>
    <source>
        <strain evidence="11">DSM 17616</strain>
    </source>
</reference>
<dbReference type="GO" id="GO:0006744">
    <property type="term" value="P:ubiquinone biosynthetic process"/>
    <property type="evidence" value="ECO:0007669"/>
    <property type="project" value="UniProtKB-UniPathway"/>
</dbReference>
<evidence type="ECO:0000313" key="11">
    <source>
        <dbReference type="Proteomes" id="UP000199371"/>
    </source>
</evidence>
<dbReference type="AlphaFoldDB" id="A0A1H6KTN6"/>
<keyword evidence="11" id="KW-1185">Reference proteome</keyword>
<name>A0A1H6KTN6_9GAMM</name>
<dbReference type="InterPro" id="IPR051205">
    <property type="entry name" value="UbiH/COQ6_monooxygenase"/>
</dbReference>
<dbReference type="EMBL" id="FNXF01000004">
    <property type="protein sequence ID" value="SEH79245.1"/>
    <property type="molecule type" value="Genomic_DNA"/>
</dbReference>
<evidence type="ECO:0000256" key="7">
    <source>
        <dbReference type="ARBA" id="ARBA00023033"/>
    </source>
</evidence>
<dbReference type="RefSeq" id="WP_092791791.1">
    <property type="nucleotide sequence ID" value="NZ_FNXF01000004.1"/>
</dbReference>